<dbReference type="Pfam" id="PF15386">
    <property type="entry name" value="Tantalus"/>
    <property type="match status" value="1"/>
</dbReference>
<dbReference type="PRINTS" id="PR01217">
    <property type="entry name" value="PRICHEXTENSN"/>
</dbReference>
<protein>
    <submittedName>
        <fullName evidence="4">Uncharacterized LOC109986365</fullName>
    </submittedName>
</protein>
<reference evidence="4" key="2">
    <citation type="submission" date="2025-09" db="UniProtKB">
        <authorList>
            <consortium name="Ensembl"/>
        </authorList>
    </citation>
    <scope>IDENTIFICATION</scope>
</reference>
<proteinExistence type="predicted"/>
<dbReference type="STRING" id="56723.ENSLBEP00000027404"/>
<dbReference type="InterPro" id="IPR028149">
    <property type="entry name" value="Tantalus-like"/>
</dbReference>
<dbReference type="Proteomes" id="UP000261660">
    <property type="component" value="Unplaced"/>
</dbReference>
<reference evidence="4" key="1">
    <citation type="submission" date="2025-08" db="UniProtKB">
        <authorList>
            <consortium name="Ensembl"/>
        </authorList>
    </citation>
    <scope>IDENTIFICATION</scope>
</reference>
<evidence type="ECO:0000256" key="2">
    <source>
        <dbReference type="SAM" id="MobiDB-lite"/>
    </source>
</evidence>
<feature type="compositionally biased region" description="Low complexity" evidence="2">
    <location>
        <begin position="246"/>
        <end position="267"/>
    </location>
</feature>
<evidence type="ECO:0000313" key="5">
    <source>
        <dbReference type="Proteomes" id="UP000261660"/>
    </source>
</evidence>
<dbReference type="AlphaFoldDB" id="A0A3Q3G736"/>
<feature type="compositionally biased region" description="Low complexity" evidence="2">
    <location>
        <begin position="65"/>
        <end position="87"/>
    </location>
</feature>
<dbReference type="PANTHER" id="PTHR14522">
    <property type="entry name" value="EMO2-RELATED"/>
    <property type="match status" value="1"/>
</dbReference>
<dbReference type="InParanoid" id="A0A3Q3G736"/>
<feature type="region of interest" description="Disordered" evidence="2">
    <location>
        <begin position="29"/>
        <end position="87"/>
    </location>
</feature>
<dbReference type="Ensembl" id="ENSLBET00000028717.1">
    <property type="protein sequence ID" value="ENSLBEP00000027404.1"/>
    <property type="gene ID" value="ENSLBEG00000020807.1"/>
</dbReference>
<feature type="region of interest" description="Disordered" evidence="2">
    <location>
        <begin position="122"/>
        <end position="165"/>
    </location>
</feature>
<keyword evidence="1" id="KW-0597">Phosphoprotein</keyword>
<organism evidence="4 5">
    <name type="scientific">Labrus bergylta</name>
    <name type="common">ballan wrasse</name>
    <dbReference type="NCBI Taxonomy" id="56723"/>
    <lineage>
        <taxon>Eukaryota</taxon>
        <taxon>Metazoa</taxon>
        <taxon>Chordata</taxon>
        <taxon>Craniata</taxon>
        <taxon>Vertebrata</taxon>
        <taxon>Euteleostomi</taxon>
        <taxon>Actinopterygii</taxon>
        <taxon>Neopterygii</taxon>
        <taxon>Teleostei</taxon>
        <taxon>Neoteleostei</taxon>
        <taxon>Acanthomorphata</taxon>
        <taxon>Eupercaria</taxon>
        <taxon>Labriformes</taxon>
        <taxon>Labridae</taxon>
        <taxon>Labrus</taxon>
    </lineage>
</organism>
<evidence type="ECO:0000259" key="3">
    <source>
        <dbReference type="Pfam" id="PF15386"/>
    </source>
</evidence>
<name>A0A3Q3G736_9LABR</name>
<feature type="compositionally biased region" description="Basic residues" evidence="2">
    <location>
        <begin position="284"/>
        <end position="295"/>
    </location>
</feature>
<sequence>MQRNRERESTDSFSPPSGVFSHPAPLWTCASSSSSSPPCFTSSASSTPLNTFLSSKPSPSPPPCSSSAAPFPSFLSPSPQSSSSSAPPLPVFLSPCIPPPASSSSSSPVSLFQPPPPCFAPPTVSPLPSSRVSPRSPSSPHVPLLSSPPSLSFHSASPSPPPPPPCCPCSSLLPRLLSAHRLEVRRLLRGALSSLGRRLDSLERRSRRRRRRSRQRAEETSNSPGFAAIPLGSSHSLCTPYPSSPPSSSSDSQDTPTPPLLSSLSQSEQRRSRGEEEEEEEGRGRKRRRKNHRRRDGPVRPVNREEEEEEEEDAGRFVGRMVVSFRGGEEEQLLTLHNFNQRKHRRRESGASQSEKVISVVRQNGYSSSYSQHALHLLQSAQSGGVGSQSEALSVSSDQWHFSDFSLPPSLFSNHSALHLWLSSSSFSSSGFSPAPMVRLSAVAVETMTESVRGGACSRPTRPLKDWTAPPSLSIDHCYVRLFSPSPLVFPARRMQKQRPNHSSRRILLPRRRALPLPPCSANGLSAPSPVNQSAAGCEFLSTNGERGKRVSQIRIRRASPRETPLTPMGLPKMKRLKKKEFSLEEIYTNKNYKSPTTNRSLETIFEEPREKDGALFVIGQQKRRRLLLFPDFTQPRKRKRPQGVGLPVAVMPRKRAVARRHCHGGGHADDESDLDVMLVERLSALEDFLTRQGLDV</sequence>
<keyword evidence="5" id="KW-1185">Reference proteome</keyword>
<evidence type="ECO:0000313" key="4">
    <source>
        <dbReference type="Ensembl" id="ENSLBEP00000027404.1"/>
    </source>
</evidence>
<feature type="compositionally biased region" description="Low complexity" evidence="2">
    <location>
        <begin position="126"/>
        <end position="157"/>
    </location>
</feature>
<dbReference type="PANTHER" id="PTHR14522:SF2">
    <property type="entry name" value="PROLINE-RICH PROTEIN 14"/>
    <property type="match status" value="1"/>
</dbReference>
<feature type="compositionally biased region" description="Basic residues" evidence="2">
    <location>
        <begin position="205"/>
        <end position="214"/>
    </location>
</feature>
<feature type="domain" description="Tantalus-like" evidence="3">
    <location>
        <begin position="566"/>
        <end position="623"/>
    </location>
</feature>
<dbReference type="InterPro" id="IPR026320">
    <property type="entry name" value="PRR14"/>
</dbReference>
<accession>A0A3Q3G736</accession>
<feature type="compositionally biased region" description="Low complexity" evidence="2">
    <location>
        <begin position="29"/>
        <end position="57"/>
    </location>
</feature>
<feature type="region of interest" description="Disordered" evidence="2">
    <location>
        <begin position="203"/>
        <end position="314"/>
    </location>
</feature>
<evidence type="ECO:0000256" key="1">
    <source>
        <dbReference type="ARBA" id="ARBA00022553"/>
    </source>
</evidence>
<dbReference type="GeneTree" id="ENSGT00520000055626"/>